<evidence type="ECO:0000256" key="1">
    <source>
        <dbReference type="ARBA" id="ARBA00022669"/>
    </source>
</evidence>
<keyword evidence="1" id="KW-0147">Chitin-binding</keyword>
<reference evidence="8 9" key="1">
    <citation type="submission" date="2022-05" db="EMBL/GenBank/DDBJ databases">
        <title>A multi-omics perspective on studying reproductive biology in Daphnia sinensis.</title>
        <authorList>
            <person name="Jia J."/>
        </authorList>
    </citation>
    <scope>NUCLEOTIDE SEQUENCE [LARGE SCALE GENOMIC DNA]</scope>
    <source>
        <strain evidence="8 9">WSL</strain>
    </source>
</reference>
<dbReference type="Pfam" id="PF01607">
    <property type="entry name" value="CBM_14"/>
    <property type="match status" value="1"/>
</dbReference>
<keyword evidence="9" id="KW-1185">Reference proteome</keyword>
<keyword evidence="2 6" id="KW-0732">Signal</keyword>
<evidence type="ECO:0000256" key="3">
    <source>
        <dbReference type="ARBA" id="ARBA00022737"/>
    </source>
</evidence>
<evidence type="ECO:0000313" key="8">
    <source>
        <dbReference type="EMBL" id="KAI9565819.1"/>
    </source>
</evidence>
<feature type="domain" description="Chitin-binding type-2" evidence="7">
    <location>
        <begin position="35"/>
        <end position="89"/>
    </location>
</feature>
<accession>A0AAD5L3C6</accession>
<dbReference type="InterPro" id="IPR036508">
    <property type="entry name" value="Chitin-bd_dom_sf"/>
</dbReference>
<dbReference type="InterPro" id="IPR051940">
    <property type="entry name" value="Chitin_bind-dev_reg"/>
</dbReference>
<dbReference type="SUPFAM" id="SSF57625">
    <property type="entry name" value="Invertebrate chitin-binding proteins"/>
    <property type="match status" value="1"/>
</dbReference>
<feature type="chain" id="PRO_5041927285" description="Chitin-binding type-2 domain-containing protein" evidence="6">
    <location>
        <begin position="22"/>
        <end position="97"/>
    </location>
</feature>
<gene>
    <name evidence="8" type="ORF">GHT06_009614</name>
</gene>
<evidence type="ECO:0000259" key="7">
    <source>
        <dbReference type="PROSITE" id="PS50940"/>
    </source>
</evidence>
<dbReference type="PANTHER" id="PTHR23301:SF0">
    <property type="entry name" value="CHITIN-BINDING TYPE-2 DOMAIN-CONTAINING PROTEIN-RELATED"/>
    <property type="match status" value="1"/>
</dbReference>
<comment type="caution">
    <text evidence="8">The sequence shown here is derived from an EMBL/GenBank/DDBJ whole genome shotgun (WGS) entry which is preliminary data.</text>
</comment>
<dbReference type="GO" id="GO:0005576">
    <property type="term" value="C:extracellular region"/>
    <property type="evidence" value="ECO:0007669"/>
    <property type="project" value="InterPro"/>
</dbReference>
<organism evidence="8 9">
    <name type="scientific">Daphnia sinensis</name>
    <dbReference type="NCBI Taxonomy" id="1820382"/>
    <lineage>
        <taxon>Eukaryota</taxon>
        <taxon>Metazoa</taxon>
        <taxon>Ecdysozoa</taxon>
        <taxon>Arthropoda</taxon>
        <taxon>Crustacea</taxon>
        <taxon>Branchiopoda</taxon>
        <taxon>Diplostraca</taxon>
        <taxon>Cladocera</taxon>
        <taxon>Anomopoda</taxon>
        <taxon>Daphniidae</taxon>
        <taxon>Daphnia</taxon>
        <taxon>Daphnia similis group</taxon>
    </lineage>
</organism>
<feature type="signal peptide" evidence="6">
    <location>
        <begin position="1"/>
        <end position="21"/>
    </location>
</feature>
<keyword evidence="4" id="KW-1015">Disulfide bond</keyword>
<dbReference type="InterPro" id="IPR002557">
    <property type="entry name" value="Chitin-bd_dom"/>
</dbReference>
<dbReference type="AlphaFoldDB" id="A0AAD5L3C6"/>
<sequence>MLFRCLLITLIAVAFAPRIQATPVDVDAREIEGRAYICPADGVYPNYHNCTTFITCSNGLQYVMPCPEGLIWNVNTSECDWPYNTECVSYPREIKDG</sequence>
<evidence type="ECO:0000256" key="2">
    <source>
        <dbReference type="ARBA" id="ARBA00022729"/>
    </source>
</evidence>
<keyword evidence="3" id="KW-0677">Repeat</keyword>
<evidence type="ECO:0000256" key="5">
    <source>
        <dbReference type="ARBA" id="ARBA00023180"/>
    </source>
</evidence>
<dbReference type="PROSITE" id="PS50940">
    <property type="entry name" value="CHIT_BIND_II"/>
    <property type="match status" value="1"/>
</dbReference>
<evidence type="ECO:0000256" key="6">
    <source>
        <dbReference type="SAM" id="SignalP"/>
    </source>
</evidence>
<dbReference type="EMBL" id="WJBH02000001">
    <property type="protein sequence ID" value="KAI9565819.1"/>
    <property type="molecule type" value="Genomic_DNA"/>
</dbReference>
<evidence type="ECO:0000313" key="9">
    <source>
        <dbReference type="Proteomes" id="UP000820818"/>
    </source>
</evidence>
<proteinExistence type="predicted"/>
<keyword evidence="5" id="KW-0325">Glycoprotein</keyword>
<protein>
    <recommendedName>
        <fullName evidence="7">Chitin-binding type-2 domain-containing protein</fullName>
    </recommendedName>
</protein>
<dbReference type="Proteomes" id="UP000820818">
    <property type="component" value="Linkage Group LG1"/>
</dbReference>
<name>A0AAD5L3C6_9CRUS</name>
<evidence type="ECO:0000256" key="4">
    <source>
        <dbReference type="ARBA" id="ARBA00023157"/>
    </source>
</evidence>
<dbReference type="GO" id="GO:0008061">
    <property type="term" value="F:chitin binding"/>
    <property type="evidence" value="ECO:0007669"/>
    <property type="project" value="UniProtKB-KW"/>
</dbReference>
<dbReference type="Gene3D" id="2.170.140.10">
    <property type="entry name" value="Chitin binding domain"/>
    <property type="match status" value="1"/>
</dbReference>
<dbReference type="SMART" id="SM00494">
    <property type="entry name" value="ChtBD2"/>
    <property type="match status" value="1"/>
</dbReference>
<dbReference type="PANTHER" id="PTHR23301">
    <property type="entry name" value="CHITIN BINDING PERITROPHIN-A"/>
    <property type="match status" value="1"/>
</dbReference>